<feature type="region of interest" description="Disordered" evidence="1">
    <location>
        <begin position="231"/>
        <end position="258"/>
    </location>
</feature>
<keyword evidence="2" id="KW-1133">Transmembrane helix</keyword>
<protein>
    <submittedName>
        <fullName evidence="3">Uncharacterized protein</fullName>
    </submittedName>
</protein>
<accession>A0A6C0HW33</accession>
<dbReference type="EMBL" id="MN740029">
    <property type="protein sequence ID" value="QHT84941.1"/>
    <property type="molecule type" value="Genomic_DNA"/>
</dbReference>
<evidence type="ECO:0000313" key="3">
    <source>
        <dbReference type="EMBL" id="QHT84941.1"/>
    </source>
</evidence>
<feature type="transmembrane region" description="Helical" evidence="2">
    <location>
        <begin position="6"/>
        <end position="25"/>
    </location>
</feature>
<feature type="region of interest" description="Disordered" evidence="1">
    <location>
        <begin position="77"/>
        <end position="103"/>
    </location>
</feature>
<name>A0A6C0HW33_9ZZZZ</name>
<evidence type="ECO:0000256" key="1">
    <source>
        <dbReference type="SAM" id="MobiDB-lite"/>
    </source>
</evidence>
<organism evidence="3">
    <name type="scientific">viral metagenome</name>
    <dbReference type="NCBI Taxonomy" id="1070528"/>
    <lineage>
        <taxon>unclassified sequences</taxon>
        <taxon>metagenomes</taxon>
        <taxon>organismal metagenomes</taxon>
    </lineage>
</organism>
<evidence type="ECO:0000256" key="2">
    <source>
        <dbReference type="SAM" id="Phobius"/>
    </source>
</evidence>
<dbReference type="AlphaFoldDB" id="A0A6C0HW33"/>
<sequence length="314" mass="36443">MTAASSYFHFFFNSFVYILFFNYIYRQAEEGSKVKIVMNTIIQKSTDLSIIIKPFAESFVEASEKYHKAIYGLDIDNEDDEDDEDDEESAPAPAKEPTPVPKPEIKYEDKYLNEFHNLEMVKLSKEKLDSLKNSIIMESTPLGNALMFYDNTRETFTFYSDNTIPYRFLETIARKYVITTNSKEIYVDMSKEIEDAKNKIKEKQDQLNQPIPLPEQNKKKDVFAKLKSYNKDTDSKTSASSRPNQPLPQQPTATANQENMVLKERANRYSYEGKIVNFSFLKKVDKKLTDKRYAMTFADFKKSLTQSSNQSSNQ</sequence>
<feature type="compositionally biased region" description="Acidic residues" evidence="1">
    <location>
        <begin position="77"/>
        <end position="89"/>
    </location>
</feature>
<keyword evidence="2" id="KW-0472">Membrane</keyword>
<proteinExistence type="predicted"/>
<reference evidence="3" key="1">
    <citation type="journal article" date="2020" name="Nature">
        <title>Giant virus diversity and host interactions through global metagenomics.</title>
        <authorList>
            <person name="Schulz F."/>
            <person name="Roux S."/>
            <person name="Paez-Espino D."/>
            <person name="Jungbluth S."/>
            <person name="Walsh D.A."/>
            <person name="Denef V.J."/>
            <person name="McMahon K.D."/>
            <person name="Konstantinidis K.T."/>
            <person name="Eloe-Fadrosh E.A."/>
            <person name="Kyrpides N.C."/>
            <person name="Woyke T."/>
        </authorList>
    </citation>
    <scope>NUCLEOTIDE SEQUENCE</scope>
    <source>
        <strain evidence="3">GVMAG-M-3300023184-178</strain>
    </source>
</reference>
<keyword evidence="2" id="KW-0812">Transmembrane</keyword>